<evidence type="ECO:0000313" key="1">
    <source>
        <dbReference type="EMBL" id="QRC95695.1"/>
    </source>
</evidence>
<protein>
    <submittedName>
        <fullName evidence="1">Uncharacterized protein</fullName>
    </submittedName>
</protein>
<keyword evidence="2" id="KW-1185">Reference proteome</keyword>
<evidence type="ECO:0000313" key="2">
    <source>
        <dbReference type="Proteomes" id="UP000663193"/>
    </source>
</evidence>
<sequence length="63" mass="7027">MMNYFPQPPHYLTMAGSIPRVPSLAHYIHLGGNHKSCTDSIAFSLFDPQFTLVSISLEYPLSS</sequence>
<dbReference type="VEuPathDB" id="FungiDB:JI435_407820"/>
<dbReference type="AlphaFoldDB" id="A0A7U2EZ29"/>
<name>A0A7U2EZ29_PHANO</name>
<reference evidence="2" key="1">
    <citation type="journal article" date="2021" name="BMC Genomics">
        <title>Chromosome-level genome assembly and manually-curated proteome of model necrotroph Parastagonospora nodorum Sn15 reveals a genome-wide trove of candidate effector homologs, and redundancy of virulence-related functions within an accessory chromosome.</title>
        <authorList>
            <person name="Bertazzoni S."/>
            <person name="Jones D.A.B."/>
            <person name="Phan H.T."/>
            <person name="Tan K.-C."/>
            <person name="Hane J.K."/>
        </authorList>
    </citation>
    <scope>NUCLEOTIDE SEQUENCE [LARGE SCALE GENOMIC DNA]</scope>
    <source>
        <strain evidence="2">SN15 / ATCC MYA-4574 / FGSC 10173)</strain>
    </source>
</reference>
<dbReference type="EMBL" id="CP069027">
    <property type="protein sequence ID" value="QRC95695.1"/>
    <property type="molecule type" value="Genomic_DNA"/>
</dbReference>
<gene>
    <name evidence="1" type="ORF">JI435_407820</name>
</gene>
<dbReference type="Proteomes" id="UP000663193">
    <property type="component" value="Chromosome 5"/>
</dbReference>
<organism evidence="1 2">
    <name type="scientific">Phaeosphaeria nodorum (strain SN15 / ATCC MYA-4574 / FGSC 10173)</name>
    <name type="common">Glume blotch fungus</name>
    <name type="synonym">Parastagonospora nodorum</name>
    <dbReference type="NCBI Taxonomy" id="321614"/>
    <lineage>
        <taxon>Eukaryota</taxon>
        <taxon>Fungi</taxon>
        <taxon>Dikarya</taxon>
        <taxon>Ascomycota</taxon>
        <taxon>Pezizomycotina</taxon>
        <taxon>Dothideomycetes</taxon>
        <taxon>Pleosporomycetidae</taxon>
        <taxon>Pleosporales</taxon>
        <taxon>Pleosporineae</taxon>
        <taxon>Phaeosphaeriaceae</taxon>
        <taxon>Parastagonospora</taxon>
    </lineage>
</organism>
<accession>A0A7U2EZ29</accession>
<proteinExistence type="predicted"/>